<protein>
    <submittedName>
        <fullName evidence="2">Uncharacterized protein</fullName>
    </submittedName>
</protein>
<dbReference type="AlphaFoldDB" id="A0A7J7R5W2"/>
<reference evidence="2 3" key="1">
    <citation type="journal article" date="2020" name="Nature">
        <title>Six reference-quality genomes reveal evolution of bat adaptations.</title>
        <authorList>
            <person name="Jebb D."/>
            <person name="Huang Z."/>
            <person name="Pippel M."/>
            <person name="Hughes G.M."/>
            <person name="Lavrichenko K."/>
            <person name="Devanna P."/>
            <person name="Winkler S."/>
            <person name="Jermiin L.S."/>
            <person name="Skirmuntt E.C."/>
            <person name="Katzourakis A."/>
            <person name="Burkitt-Gray L."/>
            <person name="Ray D.A."/>
            <person name="Sullivan K.A.M."/>
            <person name="Roscito J.G."/>
            <person name="Kirilenko B.M."/>
            <person name="Davalos L.M."/>
            <person name="Corthals A.P."/>
            <person name="Power M.L."/>
            <person name="Jones G."/>
            <person name="Ransome R.D."/>
            <person name="Dechmann D.K.N."/>
            <person name="Locatelli A.G."/>
            <person name="Puechmaille S.J."/>
            <person name="Fedrigo O."/>
            <person name="Jarvis E.D."/>
            <person name="Hiller M."/>
            <person name="Vernes S.C."/>
            <person name="Myers E.W."/>
            <person name="Teeling E.C."/>
        </authorList>
    </citation>
    <scope>NUCLEOTIDE SEQUENCE [LARGE SCALE GENOMIC DNA]</scope>
    <source>
        <strain evidence="2">MRhiFer1</strain>
        <tissue evidence="2">Lung</tissue>
    </source>
</reference>
<name>A0A7J7R5W2_RHIFE</name>
<proteinExistence type="predicted"/>
<feature type="region of interest" description="Disordered" evidence="1">
    <location>
        <begin position="1"/>
        <end position="79"/>
    </location>
</feature>
<feature type="compositionally biased region" description="Polar residues" evidence="1">
    <location>
        <begin position="46"/>
        <end position="68"/>
    </location>
</feature>
<dbReference type="Proteomes" id="UP000585614">
    <property type="component" value="Unassembled WGS sequence"/>
</dbReference>
<evidence type="ECO:0000313" key="2">
    <source>
        <dbReference type="EMBL" id="KAF6271546.1"/>
    </source>
</evidence>
<evidence type="ECO:0000313" key="3">
    <source>
        <dbReference type="Proteomes" id="UP000585614"/>
    </source>
</evidence>
<gene>
    <name evidence="2" type="ORF">mRhiFer1_009651</name>
</gene>
<organism evidence="2 3">
    <name type="scientific">Rhinolophus ferrumequinum</name>
    <name type="common">Greater horseshoe bat</name>
    <dbReference type="NCBI Taxonomy" id="59479"/>
    <lineage>
        <taxon>Eukaryota</taxon>
        <taxon>Metazoa</taxon>
        <taxon>Chordata</taxon>
        <taxon>Craniata</taxon>
        <taxon>Vertebrata</taxon>
        <taxon>Euteleostomi</taxon>
        <taxon>Mammalia</taxon>
        <taxon>Eutheria</taxon>
        <taxon>Laurasiatheria</taxon>
        <taxon>Chiroptera</taxon>
        <taxon>Yinpterochiroptera</taxon>
        <taxon>Rhinolophoidea</taxon>
        <taxon>Rhinolophidae</taxon>
        <taxon>Rhinolophinae</taxon>
        <taxon>Rhinolophus</taxon>
    </lineage>
</organism>
<comment type="caution">
    <text evidence="2">The sequence shown here is derived from an EMBL/GenBank/DDBJ whole genome shotgun (WGS) entry which is preliminary data.</text>
</comment>
<dbReference type="EMBL" id="JACAGC010000030">
    <property type="protein sequence ID" value="KAF6271546.1"/>
    <property type="molecule type" value="Genomic_DNA"/>
</dbReference>
<feature type="compositionally biased region" description="Polar residues" evidence="1">
    <location>
        <begin position="19"/>
        <end position="33"/>
    </location>
</feature>
<sequence>MSPVGYERGISRVPPPHPNLSSPWCSWRTTSPLVSFPGPSGDTRDSASSSEDPGTTRIQAAVDTSSWKQHPPSPWTEAC</sequence>
<evidence type="ECO:0000256" key="1">
    <source>
        <dbReference type="SAM" id="MobiDB-lite"/>
    </source>
</evidence>
<accession>A0A7J7R5W2</accession>